<protein>
    <recommendedName>
        <fullName evidence="2">Condensation domain-containing protein</fullName>
    </recommendedName>
</protein>
<accession>A0ABN2TRZ5</accession>
<reference evidence="3 4" key="1">
    <citation type="journal article" date="2019" name="Int. J. Syst. Evol. Microbiol.">
        <title>The Global Catalogue of Microorganisms (GCM) 10K type strain sequencing project: providing services to taxonomists for standard genome sequencing and annotation.</title>
        <authorList>
            <consortium name="The Broad Institute Genomics Platform"/>
            <consortium name="The Broad Institute Genome Sequencing Center for Infectious Disease"/>
            <person name="Wu L."/>
            <person name="Ma J."/>
        </authorList>
    </citation>
    <scope>NUCLEOTIDE SEQUENCE [LARGE SCALE GENOMIC DNA]</scope>
    <source>
        <strain evidence="3 4">JCM 16014</strain>
    </source>
</reference>
<feature type="domain" description="Condensation" evidence="2">
    <location>
        <begin position="195"/>
        <end position="497"/>
    </location>
</feature>
<proteinExistence type="predicted"/>
<keyword evidence="4" id="KW-1185">Reference proteome</keyword>
<name>A0ABN2TRZ5_9ACTN</name>
<evidence type="ECO:0000256" key="1">
    <source>
        <dbReference type="SAM" id="MobiDB-lite"/>
    </source>
</evidence>
<dbReference type="Gene3D" id="3.30.559.10">
    <property type="entry name" value="Chloramphenicol acetyltransferase-like domain"/>
    <property type="match status" value="1"/>
</dbReference>
<dbReference type="Pfam" id="PF00668">
    <property type="entry name" value="Condensation"/>
    <property type="match status" value="1"/>
</dbReference>
<gene>
    <name evidence="3" type="ORF">GCM10009839_11040</name>
</gene>
<dbReference type="RefSeq" id="WP_344664383.1">
    <property type="nucleotide sequence ID" value="NZ_BAAAQN010000004.1"/>
</dbReference>
<evidence type="ECO:0000313" key="4">
    <source>
        <dbReference type="Proteomes" id="UP001500751"/>
    </source>
</evidence>
<evidence type="ECO:0000259" key="2">
    <source>
        <dbReference type="Pfam" id="PF00668"/>
    </source>
</evidence>
<sequence length="635" mass="68194">MADVSESEPAVELDVPGVADDRHRVPSPDAEKRILEAMPQVGACVVVAARQEGTVQTDVLLTLRPGADPGADHEPAVRAALEPDEAATVRRVFVVGTDREIPEGLAGDHEAFARWHLAELLGARLPGLGEGVDPVPTPTERLSVEFAGEGEGVAELSWGQREIWQSMTRQGNWLPLGGWKPLDPGTTIADVADELAYLHHRFPSMRTRLRFDDNARPYQVLAASGVTELEIYDAPEVVGMQDAGTQDAGTQSTGTQDTAAQAADQLAAAIDAHYQRAPYDLRTEWPVRMAVVRTGGVPTHMVVVMHHLALDGGAAVTMFRDVATRATEPPVGLQQLQLAQWQYSDAGRRQSDRAMRYFGELLRNMPDPTFPASADPRRPRYWSSEFASPALRSALAMLAVRTGADPARVVMAVHAIALARVTGVNPVLLRPVIGNRFRRQLADVVCHASQAPVVLLDASDATVEEVIGRAGPASMNALKHSFFDPEQLDELTRTTGEDRGVELDVASFVNDRRAPVDPETIPARTAEEFAAARALSTFDWTGRRNDPVERLFVHIDDGPDLVRLLIEADTRALDPAHMEQLARGIEDLAIDAALHPGLDTGVRGPAAGLDAAAGSAGAVAESAGAVAERADSLAP</sequence>
<feature type="region of interest" description="Disordered" evidence="1">
    <location>
        <begin position="1"/>
        <end position="25"/>
    </location>
</feature>
<evidence type="ECO:0000313" key="3">
    <source>
        <dbReference type="EMBL" id="GAA2017070.1"/>
    </source>
</evidence>
<dbReference type="EMBL" id="BAAAQN010000004">
    <property type="protein sequence ID" value="GAA2017070.1"/>
    <property type="molecule type" value="Genomic_DNA"/>
</dbReference>
<dbReference type="Proteomes" id="UP001500751">
    <property type="component" value="Unassembled WGS sequence"/>
</dbReference>
<dbReference type="SUPFAM" id="SSF52777">
    <property type="entry name" value="CoA-dependent acyltransferases"/>
    <property type="match status" value="2"/>
</dbReference>
<dbReference type="InterPro" id="IPR001242">
    <property type="entry name" value="Condensation_dom"/>
</dbReference>
<dbReference type="InterPro" id="IPR023213">
    <property type="entry name" value="CAT-like_dom_sf"/>
</dbReference>
<organism evidence="3 4">
    <name type="scientific">Catenulispora yoronensis</name>
    <dbReference type="NCBI Taxonomy" id="450799"/>
    <lineage>
        <taxon>Bacteria</taxon>
        <taxon>Bacillati</taxon>
        <taxon>Actinomycetota</taxon>
        <taxon>Actinomycetes</taxon>
        <taxon>Catenulisporales</taxon>
        <taxon>Catenulisporaceae</taxon>
        <taxon>Catenulispora</taxon>
    </lineage>
</organism>
<comment type="caution">
    <text evidence="3">The sequence shown here is derived from an EMBL/GenBank/DDBJ whole genome shotgun (WGS) entry which is preliminary data.</text>
</comment>
<dbReference type="Gene3D" id="3.30.559.30">
    <property type="entry name" value="Nonribosomal peptide synthetase, condensation domain"/>
    <property type="match status" value="1"/>
</dbReference>
<feature type="compositionally biased region" description="Acidic residues" evidence="1">
    <location>
        <begin position="1"/>
        <end position="11"/>
    </location>
</feature>